<feature type="domain" description="Rhodopsin" evidence="7">
    <location>
        <begin position="60"/>
        <end position="296"/>
    </location>
</feature>
<comment type="subcellular location">
    <subcellularLocation>
        <location evidence="1">Membrane</location>
        <topology evidence="1">Multi-pass membrane protein</topology>
    </subcellularLocation>
</comment>
<feature type="transmembrane region" description="Helical" evidence="6">
    <location>
        <begin position="153"/>
        <end position="174"/>
    </location>
</feature>
<evidence type="ECO:0000256" key="2">
    <source>
        <dbReference type="ARBA" id="ARBA00022692"/>
    </source>
</evidence>
<dbReference type="AlphaFoldDB" id="A0AA39WZ99"/>
<dbReference type="InterPro" id="IPR049326">
    <property type="entry name" value="Rhodopsin_dom_fungi"/>
</dbReference>
<keyword evidence="4 6" id="KW-0472">Membrane</keyword>
<dbReference type="InterPro" id="IPR052337">
    <property type="entry name" value="SAT4-like"/>
</dbReference>
<dbReference type="EMBL" id="JAULSU010000003">
    <property type="protein sequence ID" value="KAK0624389.1"/>
    <property type="molecule type" value="Genomic_DNA"/>
</dbReference>
<dbReference type="PANTHER" id="PTHR33048:SF42">
    <property type="entry name" value="INTEGRAL MEMBRANE PROTEIN"/>
    <property type="match status" value="1"/>
</dbReference>
<feature type="transmembrane region" description="Helical" evidence="6">
    <location>
        <begin position="45"/>
        <end position="64"/>
    </location>
</feature>
<evidence type="ECO:0000313" key="9">
    <source>
        <dbReference type="Proteomes" id="UP001175000"/>
    </source>
</evidence>
<feature type="transmembrane region" description="Helical" evidence="6">
    <location>
        <begin position="234"/>
        <end position="251"/>
    </location>
</feature>
<feature type="transmembrane region" description="Helical" evidence="6">
    <location>
        <begin position="121"/>
        <end position="146"/>
    </location>
</feature>
<gene>
    <name evidence="8" type="ORF">B0T14DRAFT_195843</name>
</gene>
<dbReference type="GO" id="GO:0016020">
    <property type="term" value="C:membrane"/>
    <property type="evidence" value="ECO:0007669"/>
    <property type="project" value="UniProtKB-SubCell"/>
</dbReference>
<organism evidence="8 9">
    <name type="scientific">Immersiella caudata</name>
    <dbReference type="NCBI Taxonomy" id="314043"/>
    <lineage>
        <taxon>Eukaryota</taxon>
        <taxon>Fungi</taxon>
        <taxon>Dikarya</taxon>
        <taxon>Ascomycota</taxon>
        <taxon>Pezizomycotina</taxon>
        <taxon>Sordariomycetes</taxon>
        <taxon>Sordariomycetidae</taxon>
        <taxon>Sordariales</taxon>
        <taxon>Lasiosphaeriaceae</taxon>
        <taxon>Immersiella</taxon>
    </lineage>
</organism>
<evidence type="ECO:0000256" key="4">
    <source>
        <dbReference type="ARBA" id="ARBA00023136"/>
    </source>
</evidence>
<proteinExistence type="inferred from homology"/>
<keyword evidence="9" id="KW-1185">Reference proteome</keyword>
<dbReference type="Proteomes" id="UP001175000">
    <property type="component" value="Unassembled WGS sequence"/>
</dbReference>
<evidence type="ECO:0000256" key="5">
    <source>
        <dbReference type="ARBA" id="ARBA00038359"/>
    </source>
</evidence>
<feature type="transmembrane region" description="Helical" evidence="6">
    <location>
        <begin position="271"/>
        <end position="291"/>
    </location>
</feature>
<comment type="caution">
    <text evidence="8">The sequence shown here is derived from an EMBL/GenBank/DDBJ whole genome shotgun (WGS) entry which is preliminary data.</text>
</comment>
<feature type="transmembrane region" description="Helical" evidence="6">
    <location>
        <begin position="199"/>
        <end position="222"/>
    </location>
</feature>
<evidence type="ECO:0000313" key="8">
    <source>
        <dbReference type="EMBL" id="KAK0624389.1"/>
    </source>
</evidence>
<dbReference type="PANTHER" id="PTHR33048">
    <property type="entry name" value="PTH11-LIKE INTEGRAL MEMBRANE PROTEIN (AFU_ORTHOLOGUE AFUA_5G11245)"/>
    <property type="match status" value="1"/>
</dbReference>
<evidence type="ECO:0000256" key="3">
    <source>
        <dbReference type="ARBA" id="ARBA00022989"/>
    </source>
</evidence>
<comment type="similarity">
    <text evidence="5">Belongs to the SAT4 family.</text>
</comment>
<name>A0AA39WZ99_9PEZI</name>
<feature type="transmembrane region" description="Helical" evidence="6">
    <location>
        <begin position="76"/>
        <end position="101"/>
    </location>
</feature>
<evidence type="ECO:0000256" key="1">
    <source>
        <dbReference type="ARBA" id="ARBA00004141"/>
    </source>
</evidence>
<reference evidence="8" key="1">
    <citation type="submission" date="2023-06" db="EMBL/GenBank/DDBJ databases">
        <title>Genome-scale phylogeny and comparative genomics of the fungal order Sordariales.</title>
        <authorList>
            <consortium name="Lawrence Berkeley National Laboratory"/>
            <person name="Hensen N."/>
            <person name="Bonometti L."/>
            <person name="Westerberg I."/>
            <person name="Brannstrom I.O."/>
            <person name="Guillou S."/>
            <person name="Cros-Aarteil S."/>
            <person name="Calhoun S."/>
            <person name="Haridas S."/>
            <person name="Kuo A."/>
            <person name="Mondo S."/>
            <person name="Pangilinan J."/>
            <person name="Riley R."/>
            <person name="Labutti K."/>
            <person name="Andreopoulos B."/>
            <person name="Lipzen A."/>
            <person name="Chen C."/>
            <person name="Yanf M."/>
            <person name="Daum C."/>
            <person name="Ng V."/>
            <person name="Clum A."/>
            <person name="Steindorff A."/>
            <person name="Ohm R."/>
            <person name="Martin F."/>
            <person name="Silar P."/>
            <person name="Natvig D."/>
            <person name="Lalanne C."/>
            <person name="Gautier V."/>
            <person name="Ament-Velasquez S.L."/>
            <person name="Kruys A."/>
            <person name="Hutchinson M.I."/>
            <person name="Powell A.J."/>
            <person name="Barry K."/>
            <person name="Miller A.N."/>
            <person name="Grigoriev I.V."/>
            <person name="Debuchy R."/>
            <person name="Gladieux P."/>
            <person name="Thoren M.H."/>
            <person name="Johannesson H."/>
        </authorList>
    </citation>
    <scope>NUCLEOTIDE SEQUENCE</scope>
    <source>
        <strain evidence="8">CBS 606.72</strain>
    </source>
</reference>
<dbReference type="Pfam" id="PF20684">
    <property type="entry name" value="Fung_rhodopsin"/>
    <property type="match status" value="1"/>
</dbReference>
<sequence length="323" mass="35323">MDPNFNTTVAGDATVTASGNDTIAPSTATGSSETQFEDFGLPLNLTVWFLTGIASLFLTLRIYAKIWRRRPLWWDDYVLIAGWLALVLSCSFLTVCTYFDLGKHGDDIKPSNLSPLLKYSYFAGFFSILAAVWSKSSFAITLLGFSEGRTRKVVWFVLISINIVMGGNALLQWIQCWPTPKLWLGGPGVCWLGFKRVRIINTIVAIYSGSADIFLALLPWKIIWNAKIRRSEKLGALFAMSMGVFAGAASFSKIPTLVAIGNADMITMVSLYIVGTAEGAITIMAASIPILRALFHQKSGPTTPSIPSSFKITVNNSPRNSKV</sequence>
<keyword evidence="3 6" id="KW-1133">Transmembrane helix</keyword>
<keyword evidence="2 6" id="KW-0812">Transmembrane</keyword>
<accession>A0AA39WZ99</accession>
<protein>
    <recommendedName>
        <fullName evidence="7">Rhodopsin domain-containing protein</fullName>
    </recommendedName>
</protein>
<evidence type="ECO:0000259" key="7">
    <source>
        <dbReference type="Pfam" id="PF20684"/>
    </source>
</evidence>
<evidence type="ECO:0000256" key="6">
    <source>
        <dbReference type="SAM" id="Phobius"/>
    </source>
</evidence>